<proteinExistence type="predicted"/>
<evidence type="ECO:0000313" key="1">
    <source>
        <dbReference type="EMBL" id="KDO16427.1"/>
    </source>
</evidence>
<dbReference type="RefSeq" id="XP_012212863.1">
    <property type="nucleotide sequence ID" value="XM_012357473.1"/>
</dbReference>
<dbReference type="GeneID" id="24139573"/>
<dbReference type="VEuPathDB" id="FungiDB:SPRG_18046"/>
<keyword evidence="2" id="KW-1185">Reference proteome</keyword>
<dbReference type="KEGG" id="spar:SPRG_18046"/>
<accession>A0A067BNZ5</accession>
<dbReference type="Proteomes" id="UP000030745">
    <property type="component" value="Unassembled WGS sequence"/>
</dbReference>
<organism evidence="1 2">
    <name type="scientific">Saprolegnia parasitica (strain CBS 223.65)</name>
    <dbReference type="NCBI Taxonomy" id="695850"/>
    <lineage>
        <taxon>Eukaryota</taxon>
        <taxon>Sar</taxon>
        <taxon>Stramenopiles</taxon>
        <taxon>Oomycota</taxon>
        <taxon>Saprolegniomycetes</taxon>
        <taxon>Saprolegniales</taxon>
        <taxon>Saprolegniaceae</taxon>
        <taxon>Saprolegnia</taxon>
    </lineage>
</organism>
<gene>
    <name evidence="1" type="ORF">SPRG_18046</name>
</gene>
<protein>
    <submittedName>
        <fullName evidence="1">Uncharacterized protein</fullName>
    </submittedName>
</protein>
<evidence type="ECO:0000313" key="2">
    <source>
        <dbReference type="Proteomes" id="UP000030745"/>
    </source>
</evidence>
<dbReference type="AlphaFoldDB" id="A0A067BNZ5"/>
<reference evidence="1 2" key="1">
    <citation type="journal article" date="2013" name="PLoS Genet.">
        <title>Distinctive expansion of potential virulence genes in the genome of the oomycete fish pathogen Saprolegnia parasitica.</title>
        <authorList>
            <person name="Jiang R.H."/>
            <person name="de Bruijn I."/>
            <person name="Haas B.J."/>
            <person name="Belmonte R."/>
            <person name="Lobach L."/>
            <person name="Christie J."/>
            <person name="van den Ackerveken G."/>
            <person name="Bottin A."/>
            <person name="Bulone V."/>
            <person name="Diaz-Moreno S.M."/>
            <person name="Dumas B."/>
            <person name="Fan L."/>
            <person name="Gaulin E."/>
            <person name="Govers F."/>
            <person name="Grenville-Briggs L.J."/>
            <person name="Horner N.R."/>
            <person name="Levin J.Z."/>
            <person name="Mammella M."/>
            <person name="Meijer H.J."/>
            <person name="Morris P."/>
            <person name="Nusbaum C."/>
            <person name="Oome S."/>
            <person name="Phillips A.J."/>
            <person name="van Rooyen D."/>
            <person name="Rzeszutek E."/>
            <person name="Saraiva M."/>
            <person name="Secombes C.J."/>
            <person name="Seidl M.F."/>
            <person name="Snel B."/>
            <person name="Stassen J.H."/>
            <person name="Sykes S."/>
            <person name="Tripathy S."/>
            <person name="van den Berg H."/>
            <person name="Vega-Arreguin J.C."/>
            <person name="Wawra S."/>
            <person name="Young S.K."/>
            <person name="Zeng Q."/>
            <person name="Dieguez-Uribeondo J."/>
            <person name="Russ C."/>
            <person name="Tyler B.M."/>
            <person name="van West P."/>
        </authorList>
    </citation>
    <scope>NUCLEOTIDE SEQUENCE [LARGE SCALE GENOMIC DNA]</scope>
    <source>
        <strain evidence="1 2">CBS 223.65</strain>
    </source>
</reference>
<sequence length="118" mass="12568">MMYGEEYTKVARELRQQAQEKAVEEGKPIVAAVAEKPASGYAAALINGAAAAAPKKEEAPKKKEVVESPKKAAPVKKAVVVEAKKEVKEVPVVAPTGAWGARSFLDIVKEPKKAEAEE</sequence>
<dbReference type="STRING" id="695850.A0A067BNZ5"/>
<dbReference type="EMBL" id="KK584128">
    <property type="protein sequence ID" value="KDO16427.1"/>
    <property type="molecule type" value="Genomic_DNA"/>
</dbReference>
<name>A0A067BNZ5_SAPPC</name>